<evidence type="ECO:0000256" key="4">
    <source>
        <dbReference type="ARBA" id="ARBA00022679"/>
    </source>
</evidence>
<evidence type="ECO:0000259" key="6">
    <source>
        <dbReference type="Pfam" id="PF05175"/>
    </source>
</evidence>
<dbReference type="InterPro" id="IPR007848">
    <property type="entry name" value="Small_mtfrase_dom"/>
</dbReference>
<dbReference type="AlphaFoldDB" id="A0A1I1ICV6"/>
<dbReference type="CDD" id="cd02440">
    <property type="entry name" value="AdoMet_MTases"/>
    <property type="match status" value="1"/>
</dbReference>
<feature type="domain" description="Methyltransferase small" evidence="6">
    <location>
        <begin position="157"/>
        <end position="320"/>
    </location>
</feature>
<dbReference type="Pfam" id="PF08468">
    <property type="entry name" value="MTS_N"/>
    <property type="match status" value="1"/>
</dbReference>
<dbReference type="EMBL" id="FOLY01000002">
    <property type="protein sequence ID" value="SFC34239.1"/>
    <property type="molecule type" value="Genomic_DNA"/>
</dbReference>
<dbReference type="Proteomes" id="UP000199046">
    <property type="component" value="Unassembled WGS sequence"/>
</dbReference>
<accession>A0A1I1ICV6</accession>
<evidence type="ECO:0000256" key="3">
    <source>
        <dbReference type="ARBA" id="ARBA00022603"/>
    </source>
</evidence>
<keyword evidence="1" id="KW-0963">Cytoplasm</keyword>
<keyword evidence="5" id="KW-0949">S-adenosyl-L-methionine</keyword>
<dbReference type="Pfam" id="PF05175">
    <property type="entry name" value="MTS"/>
    <property type="match status" value="1"/>
</dbReference>
<dbReference type="InterPro" id="IPR046977">
    <property type="entry name" value="RsmC/RlmG"/>
</dbReference>
<evidence type="ECO:0000256" key="5">
    <source>
        <dbReference type="ARBA" id="ARBA00022691"/>
    </source>
</evidence>
<dbReference type="PANTHER" id="PTHR47816:SF4">
    <property type="entry name" value="RIBOSOMAL RNA SMALL SUBUNIT METHYLTRANSFERASE C"/>
    <property type="match status" value="1"/>
</dbReference>
<dbReference type="RefSeq" id="WP_090131658.1">
    <property type="nucleotide sequence ID" value="NZ_FOLY01000002.1"/>
</dbReference>
<evidence type="ECO:0000313" key="9">
    <source>
        <dbReference type="Proteomes" id="UP000199046"/>
    </source>
</evidence>
<dbReference type="InterPro" id="IPR013675">
    <property type="entry name" value="Mtase_sm_N"/>
</dbReference>
<evidence type="ECO:0000259" key="7">
    <source>
        <dbReference type="Pfam" id="PF08468"/>
    </source>
</evidence>
<dbReference type="PANTHER" id="PTHR47816">
    <property type="entry name" value="RIBOSOMAL RNA SMALL SUBUNIT METHYLTRANSFERASE C"/>
    <property type="match status" value="1"/>
</dbReference>
<evidence type="ECO:0000256" key="1">
    <source>
        <dbReference type="ARBA" id="ARBA00022490"/>
    </source>
</evidence>
<feature type="domain" description="Methyltransferase small N-terminal" evidence="7">
    <location>
        <begin position="9"/>
        <end position="140"/>
    </location>
</feature>
<reference evidence="9" key="1">
    <citation type="submission" date="2016-10" db="EMBL/GenBank/DDBJ databases">
        <authorList>
            <person name="Varghese N."/>
            <person name="Submissions S."/>
        </authorList>
    </citation>
    <scope>NUCLEOTIDE SEQUENCE [LARGE SCALE GENOMIC DNA]</scope>
    <source>
        <strain evidence="9">DSM 23439</strain>
    </source>
</reference>
<keyword evidence="4 8" id="KW-0808">Transferase</keyword>
<keyword evidence="2" id="KW-0698">rRNA processing</keyword>
<dbReference type="OrthoDB" id="29650at2"/>
<dbReference type="GO" id="GO:0008990">
    <property type="term" value="F:rRNA (guanine-N2-)-methyltransferase activity"/>
    <property type="evidence" value="ECO:0007669"/>
    <property type="project" value="InterPro"/>
</dbReference>
<sequence>MSFSTPMGQLLDRQTPAIRDDEWLIAPPLDEGLLNGAKHRIWSLDHLIAEVWRQHGHDVVEGLTPPADMTTALLFWPKTMDLGRWWLDQLNAHCAPGSTLRIVGEHHGGGKRVPGELKTRGMTHQRLDNARRCSLYQAATIAGEVGDHWSTFEALDLTLVSHPGIFGHGRLDDGTRMLLEVLPTLEGQVLDAGCGDGVISAWLARQGAEVTAVDINHLALEATRRTLAANDLKGEVLPSDMLAVVEGPFDAIVSNPAFHQERNVSIDPARKLIEQASKKLSPKGALYLVANSFLPYMDLMKKHFGRVEVLKESSRFRVYRASRR</sequence>
<name>A0A1I1ICV6_9GAMM</name>
<proteinExistence type="predicted"/>
<keyword evidence="9" id="KW-1185">Reference proteome</keyword>
<organism evidence="8 9">
    <name type="scientific">Kushneria avicenniae</name>
    <dbReference type="NCBI Taxonomy" id="402385"/>
    <lineage>
        <taxon>Bacteria</taxon>
        <taxon>Pseudomonadati</taxon>
        <taxon>Pseudomonadota</taxon>
        <taxon>Gammaproteobacteria</taxon>
        <taxon>Oceanospirillales</taxon>
        <taxon>Halomonadaceae</taxon>
        <taxon>Kushneria</taxon>
    </lineage>
</organism>
<gene>
    <name evidence="8" type="ORF">SAMN05421848_1164</name>
</gene>
<protein>
    <submittedName>
        <fullName evidence="8">16S rRNA (Guanine1207-N2)-methyltransferase</fullName>
    </submittedName>
</protein>
<dbReference type="InterPro" id="IPR029063">
    <property type="entry name" value="SAM-dependent_MTases_sf"/>
</dbReference>
<dbReference type="SUPFAM" id="SSF53335">
    <property type="entry name" value="S-adenosyl-L-methionine-dependent methyltransferases"/>
    <property type="match status" value="1"/>
</dbReference>
<keyword evidence="3 8" id="KW-0489">Methyltransferase</keyword>
<dbReference type="STRING" id="402385.SAMN05421848_1164"/>
<dbReference type="Gene3D" id="3.40.50.150">
    <property type="entry name" value="Vaccinia Virus protein VP39"/>
    <property type="match status" value="2"/>
</dbReference>
<evidence type="ECO:0000313" key="8">
    <source>
        <dbReference type="EMBL" id="SFC34239.1"/>
    </source>
</evidence>
<evidence type="ECO:0000256" key="2">
    <source>
        <dbReference type="ARBA" id="ARBA00022552"/>
    </source>
</evidence>